<evidence type="ECO:0000313" key="8">
    <source>
        <dbReference type="EMBL" id="PWA35477.1"/>
    </source>
</evidence>
<evidence type="ECO:0000256" key="2">
    <source>
        <dbReference type="ARBA" id="ARBA00010617"/>
    </source>
</evidence>
<reference evidence="8 9" key="1">
    <citation type="journal article" date="2018" name="Mol. Plant">
        <title>The genome of Artemisia annua provides insight into the evolution of Asteraceae family and artemisinin biosynthesis.</title>
        <authorList>
            <person name="Shen Q."/>
            <person name="Zhang L."/>
            <person name="Liao Z."/>
            <person name="Wang S."/>
            <person name="Yan T."/>
            <person name="Shi P."/>
            <person name="Liu M."/>
            <person name="Fu X."/>
            <person name="Pan Q."/>
            <person name="Wang Y."/>
            <person name="Lv Z."/>
            <person name="Lu X."/>
            <person name="Zhang F."/>
            <person name="Jiang W."/>
            <person name="Ma Y."/>
            <person name="Chen M."/>
            <person name="Hao X."/>
            <person name="Li L."/>
            <person name="Tang Y."/>
            <person name="Lv G."/>
            <person name="Zhou Y."/>
            <person name="Sun X."/>
            <person name="Brodelius P.E."/>
            <person name="Rose J.K.C."/>
            <person name="Tang K."/>
        </authorList>
    </citation>
    <scope>NUCLEOTIDE SEQUENCE [LARGE SCALE GENOMIC DNA]</scope>
    <source>
        <strain evidence="9">cv. Huhao1</strain>
        <tissue evidence="8">Leaf</tissue>
    </source>
</reference>
<keyword evidence="7" id="KW-0503">Monooxygenase</keyword>
<name>A0A2U1KFB9_ARTAN</name>
<dbReference type="InterPro" id="IPR036396">
    <property type="entry name" value="Cyt_P450_sf"/>
</dbReference>
<dbReference type="PANTHER" id="PTHR47944:SF4">
    <property type="entry name" value="OS09G0441700 PROTEIN"/>
    <property type="match status" value="1"/>
</dbReference>
<evidence type="ECO:0000256" key="3">
    <source>
        <dbReference type="ARBA" id="ARBA00022617"/>
    </source>
</evidence>
<dbReference type="Pfam" id="PF00067">
    <property type="entry name" value="p450"/>
    <property type="match status" value="1"/>
</dbReference>
<evidence type="ECO:0000256" key="5">
    <source>
        <dbReference type="ARBA" id="ARBA00023002"/>
    </source>
</evidence>
<organism evidence="8 9">
    <name type="scientific">Artemisia annua</name>
    <name type="common">Sweet wormwood</name>
    <dbReference type="NCBI Taxonomy" id="35608"/>
    <lineage>
        <taxon>Eukaryota</taxon>
        <taxon>Viridiplantae</taxon>
        <taxon>Streptophyta</taxon>
        <taxon>Embryophyta</taxon>
        <taxon>Tracheophyta</taxon>
        <taxon>Spermatophyta</taxon>
        <taxon>Magnoliopsida</taxon>
        <taxon>eudicotyledons</taxon>
        <taxon>Gunneridae</taxon>
        <taxon>Pentapetalae</taxon>
        <taxon>asterids</taxon>
        <taxon>campanulids</taxon>
        <taxon>Asterales</taxon>
        <taxon>Asteraceae</taxon>
        <taxon>Asteroideae</taxon>
        <taxon>Anthemideae</taxon>
        <taxon>Artemisiinae</taxon>
        <taxon>Artemisia</taxon>
    </lineage>
</organism>
<keyword evidence="5" id="KW-0560">Oxidoreductase</keyword>
<comment type="cofactor">
    <cofactor evidence="1">
        <name>heme</name>
        <dbReference type="ChEBI" id="CHEBI:30413"/>
    </cofactor>
</comment>
<comment type="caution">
    <text evidence="8">The sequence shown here is derived from an EMBL/GenBank/DDBJ whole genome shotgun (WGS) entry which is preliminary data.</text>
</comment>
<dbReference type="GO" id="GO:0016705">
    <property type="term" value="F:oxidoreductase activity, acting on paired donors, with incorporation or reduction of molecular oxygen"/>
    <property type="evidence" value="ECO:0007669"/>
    <property type="project" value="InterPro"/>
</dbReference>
<dbReference type="InterPro" id="IPR001128">
    <property type="entry name" value="Cyt_P450"/>
</dbReference>
<comment type="similarity">
    <text evidence="2">Belongs to the cytochrome P450 family.</text>
</comment>
<evidence type="ECO:0000256" key="7">
    <source>
        <dbReference type="ARBA" id="ARBA00023033"/>
    </source>
</evidence>
<dbReference type="GO" id="GO:0020037">
    <property type="term" value="F:heme binding"/>
    <property type="evidence" value="ECO:0007669"/>
    <property type="project" value="InterPro"/>
</dbReference>
<dbReference type="GO" id="GO:0044550">
    <property type="term" value="P:secondary metabolite biosynthetic process"/>
    <property type="evidence" value="ECO:0007669"/>
    <property type="project" value="UniProtKB-ARBA"/>
</dbReference>
<evidence type="ECO:0000256" key="1">
    <source>
        <dbReference type="ARBA" id="ARBA00001971"/>
    </source>
</evidence>
<dbReference type="STRING" id="35608.A0A2U1KFB9"/>
<evidence type="ECO:0000256" key="6">
    <source>
        <dbReference type="ARBA" id="ARBA00023004"/>
    </source>
</evidence>
<protein>
    <submittedName>
        <fullName evidence="8">p450 domain-containing protein</fullName>
    </submittedName>
</protein>
<evidence type="ECO:0000313" key="9">
    <source>
        <dbReference type="Proteomes" id="UP000245207"/>
    </source>
</evidence>
<dbReference type="OrthoDB" id="975662at2759"/>
<gene>
    <name evidence="8" type="ORF">CTI12_AA609160</name>
</gene>
<dbReference type="AlphaFoldDB" id="A0A2U1KFB9"/>
<keyword evidence="6" id="KW-0408">Iron</keyword>
<evidence type="ECO:0000256" key="4">
    <source>
        <dbReference type="ARBA" id="ARBA00022723"/>
    </source>
</evidence>
<dbReference type="EMBL" id="PKPP01019956">
    <property type="protein sequence ID" value="PWA35477.1"/>
    <property type="molecule type" value="Genomic_DNA"/>
</dbReference>
<keyword evidence="4" id="KW-0479">Metal-binding</keyword>
<accession>A0A2U1KFB9</accession>
<dbReference type="GO" id="GO:0005506">
    <property type="term" value="F:iron ion binding"/>
    <property type="evidence" value="ECO:0007669"/>
    <property type="project" value="InterPro"/>
</dbReference>
<proteinExistence type="inferred from homology"/>
<keyword evidence="9" id="KW-1185">Reference proteome</keyword>
<sequence length="78" mass="8808">MVDLLLQHDDDPTLQVKFERNGIKGFIIELLSGGTESFAVTVEWAIAEILKKPQISKKATEELDAVIRRDRHAQPSIH</sequence>
<dbReference type="Proteomes" id="UP000245207">
    <property type="component" value="Unassembled WGS sequence"/>
</dbReference>
<dbReference type="GO" id="GO:0004497">
    <property type="term" value="F:monooxygenase activity"/>
    <property type="evidence" value="ECO:0007669"/>
    <property type="project" value="UniProtKB-KW"/>
</dbReference>
<dbReference type="PRINTS" id="PR00463">
    <property type="entry name" value="EP450I"/>
</dbReference>
<dbReference type="PANTHER" id="PTHR47944">
    <property type="entry name" value="CYTOCHROME P450 98A9"/>
    <property type="match status" value="1"/>
</dbReference>
<dbReference type="SUPFAM" id="SSF48264">
    <property type="entry name" value="Cytochrome P450"/>
    <property type="match status" value="1"/>
</dbReference>
<dbReference type="Gene3D" id="1.10.630.10">
    <property type="entry name" value="Cytochrome P450"/>
    <property type="match status" value="1"/>
</dbReference>
<dbReference type="InterPro" id="IPR002401">
    <property type="entry name" value="Cyt_P450_E_grp-I"/>
</dbReference>
<keyword evidence="3" id="KW-0349">Heme</keyword>